<dbReference type="EMBL" id="BTRK01000003">
    <property type="protein sequence ID" value="GMR40651.1"/>
    <property type="molecule type" value="Genomic_DNA"/>
</dbReference>
<evidence type="ECO:0000259" key="6">
    <source>
        <dbReference type="Pfam" id="PF02931"/>
    </source>
</evidence>
<dbReference type="GO" id="GO:0016020">
    <property type="term" value="C:membrane"/>
    <property type="evidence" value="ECO:0007669"/>
    <property type="project" value="UniProtKB-SubCell"/>
</dbReference>
<dbReference type="InterPro" id="IPR038050">
    <property type="entry name" value="Neuro_actylchol_rec"/>
</dbReference>
<dbReference type="InterPro" id="IPR006029">
    <property type="entry name" value="Neurotrans-gated_channel_TM"/>
</dbReference>
<feature type="transmembrane region" description="Helical" evidence="5">
    <location>
        <begin position="243"/>
        <end position="261"/>
    </location>
</feature>
<name>A0AAN4ZH13_9BILA</name>
<dbReference type="AlphaFoldDB" id="A0AAN4ZH13"/>
<evidence type="ECO:0000256" key="5">
    <source>
        <dbReference type="SAM" id="Phobius"/>
    </source>
</evidence>
<evidence type="ECO:0000256" key="2">
    <source>
        <dbReference type="ARBA" id="ARBA00022692"/>
    </source>
</evidence>
<dbReference type="InterPro" id="IPR006201">
    <property type="entry name" value="Neur_channel"/>
</dbReference>
<dbReference type="GO" id="GO:0004888">
    <property type="term" value="F:transmembrane signaling receptor activity"/>
    <property type="evidence" value="ECO:0007669"/>
    <property type="project" value="InterPro"/>
</dbReference>
<dbReference type="Gene3D" id="1.20.58.390">
    <property type="entry name" value="Neurotransmitter-gated ion-channel transmembrane domain"/>
    <property type="match status" value="1"/>
</dbReference>
<gene>
    <name evidence="8" type="ORF">PMAYCL1PPCAC_10846</name>
</gene>
<dbReference type="InterPro" id="IPR036734">
    <property type="entry name" value="Neur_chan_lig-bd_sf"/>
</dbReference>
<dbReference type="Pfam" id="PF02931">
    <property type="entry name" value="Neur_chan_LBD"/>
    <property type="match status" value="1"/>
</dbReference>
<dbReference type="CDD" id="cd19051">
    <property type="entry name" value="LGIC_TM_cation"/>
    <property type="match status" value="1"/>
</dbReference>
<comment type="caution">
    <text evidence="8">The sequence shown here is derived from an EMBL/GenBank/DDBJ whole genome shotgun (WGS) entry which is preliminary data.</text>
</comment>
<dbReference type="Proteomes" id="UP001328107">
    <property type="component" value="Unassembled WGS sequence"/>
</dbReference>
<dbReference type="SUPFAM" id="SSF90112">
    <property type="entry name" value="Neurotransmitter-gated ion-channel transmembrane pore"/>
    <property type="match status" value="1"/>
</dbReference>
<dbReference type="SUPFAM" id="SSF63712">
    <property type="entry name" value="Nicotinic receptor ligand binding domain-like"/>
    <property type="match status" value="1"/>
</dbReference>
<feature type="domain" description="Neurotransmitter-gated ion-channel transmembrane" evidence="7">
    <location>
        <begin position="244"/>
        <end position="306"/>
    </location>
</feature>
<keyword evidence="3 5" id="KW-1133">Transmembrane helix</keyword>
<dbReference type="InterPro" id="IPR006202">
    <property type="entry name" value="Neur_chan_lig-bd"/>
</dbReference>
<evidence type="ECO:0000256" key="1">
    <source>
        <dbReference type="ARBA" id="ARBA00004141"/>
    </source>
</evidence>
<dbReference type="Pfam" id="PF02932">
    <property type="entry name" value="Neur_chan_memb"/>
    <property type="match status" value="1"/>
</dbReference>
<evidence type="ECO:0000313" key="9">
    <source>
        <dbReference type="Proteomes" id="UP001328107"/>
    </source>
</evidence>
<evidence type="ECO:0000259" key="7">
    <source>
        <dbReference type="Pfam" id="PF02932"/>
    </source>
</evidence>
<comment type="subcellular location">
    <subcellularLocation>
        <location evidence="1">Membrane</location>
        <topology evidence="1">Multi-pass membrane protein</topology>
    </subcellularLocation>
</comment>
<keyword evidence="4 5" id="KW-0472">Membrane</keyword>
<keyword evidence="9" id="KW-1185">Reference proteome</keyword>
<feature type="transmembrane region" description="Helical" evidence="5">
    <location>
        <begin position="401"/>
        <end position="419"/>
    </location>
</feature>
<dbReference type="InterPro" id="IPR036719">
    <property type="entry name" value="Neuro-gated_channel_TM_sf"/>
</dbReference>
<evidence type="ECO:0008006" key="10">
    <source>
        <dbReference type="Google" id="ProtNLM"/>
    </source>
</evidence>
<reference evidence="9" key="1">
    <citation type="submission" date="2022-10" db="EMBL/GenBank/DDBJ databases">
        <title>Genome assembly of Pristionchus species.</title>
        <authorList>
            <person name="Yoshida K."/>
            <person name="Sommer R.J."/>
        </authorList>
    </citation>
    <scope>NUCLEOTIDE SEQUENCE [LARGE SCALE GENOMIC DNA]</scope>
    <source>
        <strain evidence="9">RS5460</strain>
    </source>
</reference>
<sequence>IKYHFFAAFVLTANQKLLNALLNESNYRSLQERDVRPMNANGGPLVITVIPNQFLLLTMDQQQETIEYFCEFMMSWVDPQLSWFRDETDFTEEWIKIPEERIWVPDIVFDRSLSHRELIAKASRMVDVRYDGTVRFVQDCTISIGSWIFDSSEIVVRSFYNVINPSDKFQGNNEWELTTMSAKSVEAIENDQTYSDVDYVIQLKRKPVYYVLVIQAPTFIIGTMTLFGIFTPFSITGERKERVVTLGLTMLLSISMMFNLVSEMMPKASRLPLLGNYILIEIFMCAIAVLISIILLYAHHRVHTHVVHPPKWVLNMLHISSCGCVHKPRPLKELLPDSRTTTLSGRPLMLETDTSAALQQLMRLRVTIAKTVSLLSHTMAKMELTSVIQSTWARVFDTLDLLFLISFQIFNVIMAVAYMRSPEMYISIINQTLSSPPHSMALANNTVA</sequence>
<proteinExistence type="predicted"/>
<keyword evidence="2 5" id="KW-0812">Transmembrane</keyword>
<evidence type="ECO:0000256" key="4">
    <source>
        <dbReference type="ARBA" id="ARBA00023136"/>
    </source>
</evidence>
<dbReference type="GO" id="GO:0005230">
    <property type="term" value="F:extracellular ligand-gated monoatomic ion channel activity"/>
    <property type="evidence" value="ECO:0007669"/>
    <property type="project" value="InterPro"/>
</dbReference>
<protein>
    <recommendedName>
        <fullName evidence="10">Transmembrane ion channel</fullName>
    </recommendedName>
</protein>
<dbReference type="Gene3D" id="2.70.170.10">
    <property type="entry name" value="Neurotransmitter-gated ion-channel ligand-binding domain"/>
    <property type="match status" value="2"/>
</dbReference>
<feature type="non-terminal residue" evidence="8">
    <location>
        <position position="448"/>
    </location>
</feature>
<feature type="domain" description="Neurotransmitter-gated ion-channel ligand-binding" evidence="6">
    <location>
        <begin position="17"/>
        <end position="136"/>
    </location>
</feature>
<organism evidence="8 9">
    <name type="scientific">Pristionchus mayeri</name>
    <dbReference type="NCBI Taxonomy" id="1317129"/>
    <lineage>
        <taxon>Eukaryota</taxon>
        <taxon>Metazoa</taxon>
        <taxon>Ecdysozoa</taxon>
        <taxon>Nematoda</taxon>
        <taxon>Chromadorea</taxon>
        <taxon>Rhabditida</taxon>
        <taxon>Rhabditina</taxon>
        <taxon>Diplogasteromorpha</taxon>
        <taxon>Diplogasteroidea</taxon>
        <taxon>Neodiplogasteridae</taxon>
        <taxon>Pristionchus</taxon>
    </lineage>
</organism>
<evidence type="ECO:0000313" key="8">
    <source>
        <dbReference type="EMBL" id="GMR40651.1"/>
    </source>
</evidence>
<evidence type="ECO:0000256" key="3">
    <source>
        <dbReference type="ARBA" id="ARBA00022989"/>
    </source>
</evidence>
<feature type="non-terminal residue" evidence="8">
    <location>
        <position position="1"/>
    </location>
</feature>
<dbReference type="CDD" id="cd18989">
    <property type="entry name" value="LGIC_ECD_cation"/>
    <property type="match status" value="1"/>
</dbReference>
<feature type="transmembrane region" description="Helical" evidence="5">
    <location>
        <begin position="208"/>
        <end position="231"/>
    </location>
</feature>
<feature type="transmembrane region" description="Helical" evidence="5">
    <location>
        <begin position="273"/>
        <end position="298"/>
    </location>
</feature>
<dbReference type="PANTHER" id="PTHR18945">
    <property type="entry name" value="NEUROTRANSMITTER GATED ION CHANNEL"/>
    <property type="match status" value="1"/>
</dbReference>
<accession>A0AAN4ZH13</accession>
<dbReference type="FunFam" id="1.20.58.390:FF:000090">
    <property type="entry name" value="Ligand-Gated ion Channel"/>
    <property type="match status" value="1"/>
</dbReference>